<dbReference type="GO" id="GO:0006508">
    <property type="term" value="P:proteolysis"/>
    <property type="evidence" value="ECO:0007669"/>
    <property type="project" value="InterPro"/>
</dbReference>
<dbReference type="SUPFAM" id="SSF63411">
    <property type="entry name" value="LuxS/MPP-like metallohydrolase"/>
    <property type="match status" value="2"/>
</dbReference>
<dbReference type="KEGG" id="phr:C6569_00130"/>
<keyword evidence="3" id="KW-0378">Hydrolase</keyword>
<dbReference type="InterPro" id="IPR050361">
    <property type="entry name" value="MPP/UQCRC_Complex"/>
</dbReference>
<dbReference type="Gene3D" id="3.30.830.10">
    <property type="entry name" value="Metalloenzyme, LuxS/M16 peptidase-like"/>
    <property type="match status" value="2"/>
</dbReference>
<feature type="signal peptide" evidence="5">
    <location>
        <begin position="1"/>
        <end position="38"/>
    </location>
</feature>
<evidence type="ECO:0000259" key="7">
    <source>
        <dbReference type="Pfam" id="PF05193"/>
    </source>
</evidence>
<dbReference type="PANTHER" id="PTHR11851:SF49">
    <property type="entry name" value="MITOCHONDRIAL-PROCESSING PEPTIDASE SUBUNIT ALPHA"/>
    <property type="match status" value="1"/>
</dbReference>
<reference evidence="8 9" key="1">
    <citation type="submission" date="2018-03" db="EMBL/GenBank/DDBJ databases">
        <title>Genome sequencing of Phreatobacter sp.</title>
        <authorList>
            <person name="Kim S.-J."/>
            <person name="Heo J."/>
            <person name="Kwon S.-W."/>
        </authorList>
    </citation>
    <scope>NUCLEOTIDE SEQUENCE [LARGE SCALE GENOMIC DNA]</scope>
    <source>
        <strain evidence="8 9">S-12</strain>
    </source>
</reference>
<keyword evidence="9" id="KW-1185">Reference proteome</keyword>
<dbReference type="InterPro" id="IPR011249">
    <property type="entry name" value="Metalloenz_LuxS/M16"/>
</dbReference>
<dbReference type="InterPro" id="IPR001431">
    <property type="entry name" value="Pept_M16_Zn_BS"/>
</dbReference>
<dbReference type="AlphaFoldDB" id="A0A2S0N677"/>
<feature type="domain" description="Peptidase M16 N-terminal" evidence="6">
    <location>
        <begin position="55"/>
        <end position="191"/>
    </location>
</feature>
<keyword evidence="3" id="KW-0645">Protease</keyword>
<dbReference type="GO" id="GO:0004222">
    <property type="term" value="F:metalloendopeptidase activity"/>
    <property type="evidence" value="ECO:0007669"/>
    <property type="project" value="InterPro"/>
</dbReference>
<dbReference type="EMBL" id="CP027668">
    <property type="protein sequence ID" value="AVO43616.1"/>
    <property type="molecule type" value="Genomic_DNA"/>
</dbReference>
<evidence type="ECO:0000256" key="5">
    <source>
        <dbReference type="SAM" id="SignalP"/>
    </source>
</evidence>
<evidence type="ECO:0000256" key="4">
    <source>
        <dbReference type="RuleBase" id="RU004447"/>
    </source>
</evidence>
<evidence type="ECO:0000256" key="2">
    <source>
        <dbReference type="ARBA" id="ARBA00007261"/>
    </source>
</evidence>
<evidence type="ECO:0000256" key="1">
    <source>
        <dbReference type="ARBA" id="ARBA00001947"/>
    </source>
</evidence>
<dbReference type="InterPro" id="IPR006311">
    <property type="entry name" value="TAT_signal"/>
</dbReference>
<dbReference type="InterPro" id="IPR007863">
    <property type="entry name" value="Peptidase_M16_C"/>
</dbReference>
<dbReference type="OrthoDB" id="9811314at2"/>
<dbReference type="PROSITE" id="PS00143">
    <property type="entry name" value="INSULINASE"/>
    <property type="match status" value="1"/>
</dbReference>
<evidence type="ECO:0000313" key="9">
    <source>
        <dbReference type="Proteomes" id="UP000237889"/>
    </source>
</evidence>
<dbReference type="Pfam" id="PF00675">
    <property type="entry name" value="Peptidase_M16"/>
    <property type="match status" value="1"/>
</dbReference>
<gene>
    <name evidence="8" type="ORF">C6569_00130</name>
</gene>
<keyword evidence="3" id="KW-0482">Metalloprotease</keyword>
<sequence length="463" mass="50479">MDRTRGDDGGTMPMTRRMFTTGLAAVAAPALLPSAAPAVPVERAYRHVLANGLEVVAIPDHRVPVVTHMLWYKVGSADEEPGRSGLAHFLEHLLFKGTSRNPAPVFSRAISAAGGQENAFTSYDYTGYFQRIAAEQLPVMMDFEADRMTGLVLTDEVVLPERDVVLEERRQRIDNDPGARLGERMQARLWGETHPYGIPIIGFQDEIARLDLDDAMAFYRRHYAPNNAILVVAGDVPADAVFRMAAETYGRIDSNPAILARTRPPAAARDTRERVRLADQRVRQPSLTQTHVVPSYRTARPGEAEALEVLSQVVGASPNGRIYKTLVADRGLAVSAGCFYASSALGDGRFGIYAAPRPGVTIEALEAAMFEVADRVAGDGVGEDEIARAKTRLIAESVYSQDSQASMARMYGAALTCGASMDDLQQWVARIRAVTRDEVNAMAPRAFDFSRAITGELARAERS</sequence>
<name>A0A2S0N677_9HYPH</name>
<comment type="similarity">
    <text evidence="2 4">Belongs to the peptidase M16 family.</text>
</comment>
<evidence type="ECO:0000313" key="8">
    <source>
        <dbReference type="EMBL" id="AVO43616.1"/>
    </source>
</evidence>
<dbReference type="Pfam" id="PF05193">
    <property type="entry name" value="Peptidase_M16_C"/>
    <property type="match status" value="1"/>
</dbReference>
<organism evidence="8 9">
    <name type="scientific">Phreatobacter cathodiphilus</name>
    <dbReference type="NCBI Taxonomy" id="1868589"/>
    <lineage>
        <taxon>Bacteria</taxon>
        <taxon>Pseudomonadati</taxon>
        <taxon>Pseudomonadota</taxon>
        <taxon>Alphaproteobacteria</taxon>
        <taxon>Hyphomicrobiales</taxon>
        <taxon>Phreatobacteraceae</taxon>
        <taxon>Phreatobacter</taxon>
    </lineage>
</organism>
<evidence type="ECO:0000259" key="6">
    <source>
        <dbReference type="Pfam" id="PF00675"/>
    </source>
</evidence>
<keyword evidence="5" id="KW-0732">Signal</keyword>
<dbReference type="PANTHER" id="PTHR11851">
    <property type="entry name" value="METALLOPROTEASE"/>
    <property type="match status" value="1"/>
</dbReference>
<dbReference type="PROSITE" id="PS51318">
    <property type="entry name" value="TAT"/>
    <property type="match status" value="1"/>
</dbReference>
<evidence type="ECO:0000256" key="3">
    <source>
        <dbReference type="ARBA" id="ARBA00023049"/>
    </source>
</evidence>
<accession>A0A2S0N677</accession>
<dbReference type="Proteomes" id="UP000237889">
    <property type="component" value="Chromosome"/>
</dbReference>
<dbReference type="GO" id="GO:0046872">
    <property type="term" value="F:metal ion binding"/>
    <property type="evidence" value="ECO:0007669"/>
    <property type="project" value="InterPro"/>
</dbReference>
<proteinExistence type="inferred from homology"/>
<dbReference type="InterPro" id="IPR011765">
    <property type="entry name" value="Pept_M16_N"/>
</dbReference>
<comment type="cofactor">
    <cofactor evidence="1">
        <name>Zn(2+)</name>
        <dbReference type="ChEBI" id="CHEBI:29105"/>
    </cofactor>
</comment>
<feature type="chain" id="PRO_5015564853" evidence="5">
    <location>
        <begin position="39"/>
        <end position="463"/>
    </location>
</feature>
<protein>
    <submittedName>
        <fullName evidence="8">Peptidase M16</fullName>
    </submittedName>
</protein>
<feature type="domain" description="Peptidase M16 C-terminal" evidence="7">
    <location>
        <begin position="210"/>
        <end position="393"/>
    </location>
</feature>